<sequence length="128" mass="13555">MPCILELPATELCDILAVPGYGQQGVKLTADTHGLGSAGWRAIGININSNLCRHGTGRDTGRVIHVKACQDTPGAKPPALEPLAMRPCTSDAAIGATALSRAPRLPHVAFDCTSLRKYRDVFTGQIHI</sequence>
<gene>
    <name evidence="1" type="ORF">NPX13_g7831</name>
</gene>
<dbReference type="Proteomes" id="UP001148614">
    <property type="component" value="Unassembled WGS sequence"/>
</dbReference>
<dbReference type="EMBL" id="JANPWZ010001612">
    <property type="protein sequence ID" value="KAJ3564474.1"/>
    <property type="molecule type" value="Genomic_DNA"/>
</dbReference>
<organism evidence="1 2">
    <name type="scientific">Xylaria arbuscula</name>
    <dbReference type="NCBI Taxonomy" id="114810"/>
    <lineage>
        <taxon>Eukaryota</taxon>
        <taxon>Fungi</taxon>
        <taxon>Dikarya</taxon>
        <taxon>Ascomycota</taxon>
        <taxon>Pezizomycotina</taxon>
        <taxon>Sordariomycetes</taxon>
        <taxon>Xylariomycetidae</taxon>
        <taxon>Xylariales</taxon>
        <taxon>Xylariaceae</taxon>
        <taxon>Xylaria</taxon>
    </lineage>
</organism>
<accession>A0A9W8NA54</accession>
<evidence type="ECO:0000313" key="1">
    <source>
        <dbReference type="EMBL" id="KAJ3564474.1"/>
    </source>
</evidence>
<comment type="caution">
    <text evidence="1">The sequence shown here is derived from an EMBL/GenBank/DDBJ whole genome shotgun (WGS) entry which is preliminary data.</text>
</comment>
<proteinExistence type="predicted"/>
<reference evidence="1" key="1">
    <citation type="submission" date="2022-07" db="EMBL/GenBank/DDBJ databases">
        <title>Genome Sequence of Xylaria arbuscula.</title>
        <authorList>
            <person name="Buettner E."/>
        </authorList>
    </citation>
    <scope>NUCLEOTIDE SEQUENCE</scope>
    <source>
        <strain evidence="1">VT107</strain>
    </source>
</reference>
<evidence type="ECO:0000313" key="2">
    <source>
        <dbReference type="Proteomes" id="UP001148614"/>
    </source>
</evidence>
<keyword evidence="2" id="KW-1185">Reference proteome</keyword>
<protein>
    <submittedName>
        <fullName evidence="1">Uncharacterized protein</fullName>
    </submittedName>
</protein>
<dbReference type="AlphaFoldDB" id="A0A9W8NA54"/>
<name>A0A9W8NA54_9PEZI</name>